<keyword evidence="3" id="KW-0326">Glycosidase</keyword>
<keyword evidence="8" id="KW-1185">Reference proteome</keyword>
<evidence type="ECO:0000256" key="2">
    <source>
        <dbReference type="ARBA" id="ARBA00022801"/>
    </source>
</evidence>
<sequence>MVRLQARRTSRLLALGTAAVLVTGCGALSPAEAPAGSDTTAPPADSASGTVPPTGAAAGADSGPGTPADFADEAAEIVAGYSDEELTGAVVMATYPGTDGTVAAQLAADLHLAGVIVMGDNLPEGAGPEEVREVTAAITDSEEESLPLLVGVDEEGGPVARLDGAGPDVPPLMAHGAADDPALTEAVTEAQAHELRSLGFTLDFAPVADVTVGAADPAINVRSAGSDPERVADIVSAASTGYSTGGILSSAKHFPGHGALTTDSHEGLPVSEESIEEMADRDRVPFEAAVEAGTPTVMMGHIGLPGAEEVPATLNPEAYEALRDTLDYDGLVVTDALNMGAITPETPGDETVDAIAAGADLALMPPDTEAAVSALGAALESGELPRDRLVEAAERVVAARLWQEAAVGGDDAADASGDEAEGTDVDDATQDLADASLTVLAGECTFADAGSEGEGTSEVTVASASEEVLAVFTDAAADAGLTITDDAEVSVALDATNTGADVVIGTDAPWDLAEAAANAGDGDTVLALYDDYAAGLRAAAEYLAGDLEASGELPVEFDGVEPPDCG</sequence>
<keyword evidence="5" id="KW-0732">Signal</keyword>
<gene>
    <name evidence="7" type="ORF">GCM10009755_06470</name>
</gene>
<dbReference type="RefSeq" id="WP_344306915.1">
    <property type="nucleotide sequence ID" value="NZ_BAAANO010000005.1"/>
</dbReference>
<dbReference type="InterPro" id="IPR036962">
    <property type="entry name" value="Glyco_hydro_3_N_sf"/>
</dbReference>
<evidence type="ECO:0000256" key="3">
    <source>
        <dbReference type="ARBA" id="ARBA00023295"/>
    </source>
</evidence>
<dbReference type="InterPro" id="IPR001764">
    <property type="entry name" value="Glyco_hydro_3_N"/>
</dbReference>
<dbReference type="InterPro" id="IPR017853">
    <property type="entry name" value="GH"/>
</dbReference>
<dbReference type="InterPro" id="IPR050226">
    <property type="entry name" value="NagZ_Beta-hexosaminidase"/>
</dbReference>
<reference evidence="8" key="1">
    <citation type="journal article" date="2019" name="Int. J. Syst. Evol. Microbiol.">
        <title>The Global Catalogue of Microorganisms (GCM) 10K type strain sequencing project: providing services to taxonomists for standard genome sequencing and annotation.</title>
        <authorList>
            <consortium name="The Broad Institute Genomics Platform"/>
            <consortium name="The Broad Institute Genome Sequencing Center for Infectious Disease"/>
            <person name="Wu L."/>
            <person name="Ma J."/>
        </authorList>
    </citation>
    <scope>NUCLEOTIDE SEQUENCE [LARGE SCALE GENOMIC DNA]</scope>
    <source>
        <strain evidence="8">JCM 14546</strain>
    </source>
</reference>
<proteinExistence type="inferred from homology"/>
<accession>A0ABP5EN51</accession>
<feature type="region of interest" description="Disordered" evidence="4">
    <location>
        <begin position="31"/>
        <end position="69"/>
    </location>
</feature>
<evidence type="ECO:0000313" key="8">
    <source>
        <dbReference type="Proteomes" id="UP001500755"/>
    </source>
</evidence>
<feature type="domain" description="Glycoside hydrolase family 3 N-terminal" evidence="6">
    <location>
        <begin position="102"/>
        <end position="397"/>
    </location>
</feature>
<comment type="similarity">
    <text evidence="1">Belongs to the glycosyl hydrolase 3 family.</text>
</comment>
<dbReference type="PANTHER" id="PTHR30480">
    <property type="entry name" value="BETA-HEXOSAMINIDASE-RELATED"/>
    <property type="match status" value="1"/>
</dbReference>
<dbReference type="Gene3D" id="3.20.20.300">
    <property type="entry name" value="Glycoside hydrolase, family 3, N-terminal domain"/>
    <property type="match status" value="1"/>
</dbReference>
<dbReference type="PROSITE" id="PS51257">
    <property type="entry name" value="PROKAR_LIPOPROTEIN"/>
    <property type="match status" value="1"/>
</dbReference>
<evidence type="ECO:0000313" key="7">
    <source>
        <dbReference type="EMBL" id="GAA2000982.1"/>
    </source>
</evidence>
<dbReference type="PANTHER" id="PTHR30480:SF16">
    <property type="entry name" value="GLYCOSIDE HYDROLASE FAMILY 3 DOMAIN PROTEIN"/>
    <property type="match status" value="1"/>
</dbReference>
<dbReference type="SUPFAM" id="SSF51445">
    <property type="entry name" value="(Trans)glycosidases"/>
    <property type="match status" value="1"/>
</dbReference>
<dbReference type="EMBL" id="BAAANO010000005">
    <property type="protein sequence ID" value="GAA2000982.1"/>
    <property type="molecule type" value="Genomic_DNA"/>
</dbReference>
<organism evidence="7 8">
    <name type="scientific">Brevibacterium samyangense</name>
    <dbReference type="NCBI Taxonomy" id="366888"/>
    <lineage>
        <taxon>Bacteria</taxon>
        <taxon>Bacillati</taxon>
        <taxon>Actinomycetota</taxon>
        <taxon>Actinomycetes</taxon>
        <taxon>Micrococcales</taxon>
        <taxon>Brevibacteriaceae</taxon>
        <taxon>Brevibacterium</taxon>
    </lineage>
</organism>
<evidence type="ECO:0000256" key="1">
    <source>
        <dbReference type="ARBA" id="ARBA00005336"/>
    </source>
</evidence>
<keyword evidence="2" id="KW-0378">Hydrolase</keyword>
<protein>
    <recommendedName>
        <fullName evidence="6">Glycoside hydrolase family 3 N-terminal domain-containing protein</fullName>
    </recommendedName>
</protein>
<dbReference type="Pfam" id="PF00933">
    <property type="entry name" value="Glyco_hydro_3"/>
    <property type="match status" value="1"/>
</dbReference>
<evidence type="ECO:0000256" key="4">
    <source>
        <dbReference type="SAM" id="MobiDB-lite"/>
    </source>
</evidence>
<evidence type="ECO:0000256" key="5">
    <source>
        <dbReference type="SAM" id="SignalP"/>
    </source>
</evidence>
<comment type="caution">
    <text evidence="7">The sequence shown here is derived from an EMBL/GenBank/DDBJ whole genome shotgun (WGS) entry which is preliminary data.</text>
</comment>
<evidence type="ECO:0000259" key="6">
    <source>
        <dbReference type="Pfam" id="PF00933"/>
    </source>
</evidence>
<name>A0ABP5EN51_9MICO</name>
<feature type="chain" id="PRO_5045037974" description="Glycoside hydrolase family 3 N-terminal domain-containing protein" evidence="5">
    <location>
        <begin position="28"/>
        <end position="566"/>
    </location>
</feature>
<feature type="signal peptide" evidence="5">
    <location>
        <begin position="1"/>
        <end position="27"/>
    </location>
</feature>
<dbReference type="Proteomes" id="UP001500755">
    <property type="component" value="Unassembled WGS sequence"/>
</dbReference>